<accession>A0A194X4H8</accession>
<dbReference type="KEGG" id="psco:LY89DRAFT_686627"/>
<dbReference type="PANTHER" id="PTHR45348">
    <property type="entry name" value="HYPOTHETICAL OXIDOREDUCTASE (EUROFUNG)"/>
    <property type="match status" value="1"/>
</dbReference>
<evidence type="ECO:0000313" key="4">
    <source>
        <dbReference type="EMBL" id="KUJ15071.1"/>
    </source>
</evidence>
<feature type="domain" description="Enoyl reductase (ER)" evidence="3">
    <location>
        <begin position="17"/>
        <end position="285"/>
    </location>
</feature>
<dbReference type="InterPro" id="IPR013154">
    <property type="entry name" value="ADH-like_N"/>
</dbReference>
<proteinExistence type="inferred from homology"/>
<comment type="similarity">
    <text evidence="1">Belongs to the zinc-containing alcohol dehydrogenase family.</text>
</comment>
<protein>
    <submittedName>
        <fullName evidence="4">GroES-like protein</fullName>
    </submittedName>
</protein>
<dbReference type="PANTHER" id="PTHR45348:SF2">
    <property type="entry name" value="ZINC-TYPE ALCOHOL DEHYDROGENASE-LIKE PROTEIN C2E1P3.01"/>
    <property type="match status" value="1"/>
</dbReference>
<organism evidence="4 5">
    <name type="scientific">Mollisia scopiformis</name>
    <name type="common">Conifer needle endophyte fungus</name>
    <name type="synonym">Phialocephala scopiformis</name>
    <dbReference type="NCBI Taxonomy" id="149040"/>
    <lineage>
        <taxon>Eukaryota</taxon>
        <taxon>Fungi</taxon>
        <taxon>Dikarya</taxon>
        <taxon>Ascomycota</taxon>
        <taxon>Pezizomycotina</taxon>
        <taxon>Leotiomycetes</taxon>
        <taxon>Helotiales</taxon>
        <taxon>Mollisiaceae</taxon>
        <taxon>Mollisia</taxon>
    </lineage>
</organism>
<keyword evidence="2" id="KW-0560">Oxidoreductase</keyword>
<dbReference type="AlphaFoldDB" id="A0A194X4H8"/>
<dbReference type="InterPro" id="IPR011032">
    <property type="entry name" value="GroES-like_sf"/>
</dbReference>
<dbReference type="EMBL" id="KQ947419">
    <property type="protein sequence ID" value="KUJ15071.1"/>
    <property type="molecule type" value="Genomic_DNA"/>
</dbReference>
<dbReference type="InParanoid" id="A0A194X4H8"/>
<dbReference type="Gene3D" id="3.90.180.10">
    <property type="entry name" value="Medium-chain alcohol dehydrogenases, catalytic domain"/>
    <property type="match status" value="1"/>
</dbReference>
<dbReference type="GO" id="GO:0016651">
    <property type="term" value="F:oxidoreductase activity, acting on NAD(P)H"/>
    <property type="evidence" value="ECO:0007669"/>
    <property type="project" value="InterPro"/>
</dbReference>
<dbReference type="RefSeq" id="XP_018069426.1">
    <property type="nucleotide sequence ID" value="XM_018215331.1"/>
</dbReference>
<evidence type="ECO:0000256" key="1">
    <source>
        <dbReference type="ARBA" id="ARBA00008072"/>
    </source>
</evidence>
<dbReference type="Gene3D" id="3.40.50.720">
    <property type="entry name" value="NAD(P)-binding Rossmann-like Domain"/>
    <property type="match status" value="1"/>
</dbReference>
<sequence length="354" mass="37216">MAPPTSNNAAILRVRHGQHQIVTRATPSILSDEVLIQITATAINPVDWKLRDDFGDMLTYPAVLGSDAAGNIAAVGDEVTTLSVGDRVFFQGIIGNSDASTFQQYCKMPAVLVGKTPSRISDEQAGATSLSSMAAATALYSDTGFAIQPPWTEGGEQSGQGKAIIILGGSSSVGQYAIQLARISGFQRIITNSSKSHFAALQRLGATEVLDRSSATPADYAAATHGLEATHVLDAISIETTTLLAIDILQQLKGGDVVTLLPKMQQPIKPPHPDPQRPVHTKRVVGLGSLPENRHISEPLMNALGGDDGWLAKGIFVPINVEIVTGGLAALEMALAKNKKGVSGVKIVIRPHEG</sequence>
<dbReference type="SUPFAM" id="SSF51735">
    <property type="entry name" value="NAD(P)-binding Rossmann-fold domains"/>
    <property type="match status" value="1"/>
</dbReference>
<dbReference type="GeneID" id="28825057"/>
<reference evidence="4 5" key="1">
    <citation type="submission" date="2015-10" db="EMBL/GenBank/DDBJ databases">
        <title>Full genome of DAOMC 229536 Phialocephala scopiformis, a fungal endophyte of spruce producing the potent anti-insectan compound rugulosin.</title>
        <authorList>
            <consortium name="DOE Joint Genome Institute"/>
            <person name="Walker A.K."/>
            <person name="Frasz S.L."/>
            <person name="Seifert K.A."/>
            <person name="Miller J.D."/>
            <person name="Mondo S.J."/>
            <person name="Labutti K."/>
            <person name="Lipzen A."/>
            <person name="Dockter R."/>
            <person name="Kennedy M."/>
            <person name="Grigoriev I.V."/>
            <person name="Spatafora J.W."/>
        </authorList>
    </citation>
    <scope>NUCLEOTIDE SEQUENCE [LARGE SCALE GENOMIC DNA]</scope>
    <source>
        <strain evidence="4 5">CBS 120377</strain>
    </source>
</reference>
<evidence type="ECO:0000313" key="5">
    <source>
        <dbReference type="Proteomes" id="UP000070700"/>
    </source>
</evidence>
<dbReference type="InterPro" id="IPR020843">
    <property type="entry name" value="ER"/>
</dbReference>
<dbReference type="Pfam" id="PF00107">
    <property type="entry name" value="ADH_zinc_N"/>
    <property type="match status" value="1"/>
</dbReference>
<dbReference type="CDD" id="cd08249">
    <property type="entry name" value="enoyl_reductase_like"/>
    <property type="match status" value="1"/>
</dbReference>
<evidence type="ECO:0000259" key="3">
    <source>
        <dbReference type="SMART" id="SM00829"/>
    </source>
</evidence>
<dbReference type="Proteomes" id="UP000070700">
    <property type="component" value="Unassembled WGS sequence"/>
</dbReference>
<gene>
    <name evidence="4" type="ORF">LY89DRAFT_686627</name>
</gene>
<evidence type="ECO:0000256" key="2">
    <source>
        <dbReference type="ARBA" id="ARBA00023002"/>
    </source>
</evidence>
<dbReference type="Pfam" id="PF08240">
    <property type="entry name" value="ADH_N"/>
    <property type="match status" value="1"/>
</dbReference>
<dbReference type="OrthoDB" id="10257049at2759"/>
<dbReference type="InterPro" id="IPR036291">
    <property type="entry name" value="NAD(P)-bd_dom_sf"/>
</dbReference>
<dbReference type="SMART" id="SM00829">
    <property type="entry name" value="PKS_ER"/>
    <property type="match status" value="1"/>
</dbReference>
<dbReference type="InterPro" id="IPR047122">
    <property type="entry name" value="Trans-enoyl_RdTase-like"/>
</dbReference>
<name>A0A194X4H8_MOLSC</name>
<dbReference type="SUPFAM" id="SSF50129">
    <property type="entry name" value="GroES-like"/>
    <property type="match status" value="1"/>
</dbReference>
<keyword evidence="5" id="KW-1185">Reference proteome</keyword>
<dbReference type="InterPro" id="IPR013149">
    <property type="entry name" value="ADH-like_C"/>
</dbReference>